<reference evidence="3 4" key="1">
    <citation type="submission" date="2019-05" db="EMBL/GenBank/DDBJ databases">
        <title>Erythrobacter marisflavi sp. nov., isolated from isolated from water of an estuary environment.</title>
        <authorList>
            <person name="Yoon J.-H."/>
        </authorList>
    </citation>
    <scope>NUCLEOTIDE SEQUENCE [LARGE SCALE GENOMIC DNA]</scope>
    <source>
        <strain evidence="3 4">KEM-5</strain>
    </source>
</reference>
<evidence type="ECO:0000256" key="1">
    <source>
        <dbReference type="ARBA" id="ARBA00022842"/>
    </source>
</evidence>
<organism evidence="3 4">
    <name type="scientific">Qipengyuania marisflavi</name>
    <dbReference type="NCBI Taxonomy" id="2486356"/>
    <lineage>
        <taxon>Bacteria</taxon>
        <taxon>Pseudomonadati</taxon>
        <taxon>Pseudomonadota</taxon>
        <taxon>Alphaproteobacteria</taxon>
        <taxon>Sphingomonadales</taxon>
        <taxon>Erythrobacteraceae</taxon>
        <taxon>Qipengyuania</taxon>
    </lineage>
</organism>
<proteinExistence type="predicted"/>
<comment type="caution">
    <text evidence="3">The sequence shown here is derived from an EMBL/GenBank/DDBJ whole genome shotgun (WGS) entry which is preliminary data.</text>
</comment>
<dbReference type="Proteomes" id="UP000309668">
    <property type="component" value="Unassembled WGS sequence"/>
</dbReference>
<dbReference type="Gene3D" id="3.90.550.10">
    <property type="entry name" value="Spore Coat Polysaccharide Biosynthesis Protein SpsA, Chain A"/>
    <property type="match status" value="1"/>
</dbReference>
<dbReference type="OrthoDB" id="9779263at2"/>
<dbReference type="SUPFAM" id="SSF53448">
    <property type="entry name" value="Nucleotide-diphospho-sugar transferases"/>
    <property type="match status" value="1"/>
</dbReference>
<protein>
    <submittedName>
        <fullName evidence="3">Nucleotidyltransferase family protein</fullName>
    </submittedName>
</protein>
<keyword evidence="3" id="KW-0808">Transferase</keyword>
<evidence type="ECO:0000259" key="2">
    <source>
        <dbReference type="Pfam" id="PF12804"/>
    </source>
</evidence>
<dbReference type="AlphaFoldDB" id="A0A5S3P3H6"/>
<dbReference type="InterPro" id="IPR025877">
    <property type="entry name" value="MobA-like_NTP_Trfase"/>
</dbReference>
<gene>
    <name evidence="3" type="ORF">FEV51_12830</name>
</gene>
<keyword evidence="4" id="KW-1185">Reference proteome</keyword>
<dbReference type="CDD" id="cd04182">
    <property type="entry name" value="GT_2_like_f"/>
    <property type="match status" value="1"/>
</dbReference>
<dbReference type="PANTHER" id="PTHR43777:SF1">
    <property type="entry name" value="MOLYBDENUM COFACTOR CYTIDYLYLTRANSFERASE"/>
    <property type="match status" value="1"/>
</dbReference>
<keyword evidence="1" id="KW-0460">Magnesium</keyword>
<evidence type="ECO:0000313" key="4">
    <source>
        <dbReference type="Proteomes" id="UP000309668"/>
    </source>
</evidence>
<accession>A0A5S3P3H6</accession>
<dbReference type="PANTHER" id="PTHR43777">
    <property type="entry name" value="MOLYBDENUM COFACTOR CYTIDYLYLTRANSFERASE"/>
    <property type="match status" value="1"/>
</dbReference>
<dbReference type="InterPro" id="IPR029044">
    <property type="entry name" value="Nucleotide-diphossugar_trans"/>
</dbReference>
<name>A0A5S3P3H6_9SPHN</name>
<feature type="domain" description="MobA-like NTP transferase" evidence="2">
    <location>
        <begin position="34"/>
        <end position="180"/>
    </location>
</feature>
<dbReference type="GO" id="GO:0016779">
    <property type="term" value="F:nucleotidyltransferase activity"/>
    <property type="evidence" value="ECO:0007669"/>
    <property type="project" value="UniProtKB-ARBA"/>
</dbReference>
<dbReference type="Pfam" id="PF12804">
    <property type="entry name" value="NTP_transf_3"/>
    <property type="match status" value="1"/>
</dbReference>
<dbReference type="EMBL" id="VCAO01000013">
    <property type="protein sequence ID" value="TMM45162.1"/>
    <property type="molecule type" value="Genomic_DNA"/>
</dbReference>
<sequence length="212" mass="23225">MPANRHEPSRFRRCPRSSIVTSKCVPPPEVETGVVLLAAGQAKRFGGGKLTATFRRQPLWEWAAQTAENIDFSERLMVIGPNSPINSRPGWRLVKNPVAERGMGTSIAVGVRALTDCDRVVILLADMPLVSRTHLCRFLKARGVAFTRYPDGTAGCPAIFPRPVFPLLETLAGDRGARSLDLGDAELIEPSHEGELVDVDELCDLQRLRSAD</sequence>
<evidence type="ECO:0000313" key="3">
    <source>
        <dbReference type="EMBL" id="TMM45162.1"/>
    </source>
</evidence>